<gene>
    <name evidence="1" type="ORF">CAAN4_D13608</name>
</gene>
<evidence type="ECO:0000313" key="1">
    <source>
        <dbReference type="EMBL" id="CAK7905331.1"/>
    </source>
</evidence>
<protein>
    <recommendedName>
        <fullName evidence="3">F-box domain-containing protein</fullName>
    </recommendedName>
</protein>
<name>A0ABP0EG66_9ASCO</name>
<sequence length="620" mass="70873">MTNHLDDESINELPISLGGTNPYNRARRRSSSFRPTFFYPATTNNGYGIDRVNKQAITKSNTNNSQVKDFESVIEDSIISLESLPVAILTQICSNLRTNDLLSVCRSSLYLYLPATIQLYNKIIVSSNPRAIQLARTQFSHSYLNFGTLILSDSLPKLCRVLMENPKLAAYVKTLILIGNINWDTHYMGTHAWSFDPSYSSVSAPLRAFLAPVLQLPRVQLNELYFPSWSLSQPNVHDFSRIQWLTVSLTGIKELHEKVILPRLTGLKILYENNSSQQIILENFAAIIFPSLTHLSTLQFEREEPDSSQFLLQTSVGNKTTPAIWISFLQVLRKLITQKLKISRLSLDGFLGNTGNVVASILGEVTDLHLLNSLQLHTRELTHQFEPHSVHVSSRTSFLRNLTMKTTSLMQLSITPTHDCLFCQNESIKITLSEILPNQLVTLSIVLDSPNLLYTQNINHAINTHQRKLINLKYHDKSQEVSIRKALGKFLPSAQVDLYDRASLSDSILQTTIYRNFFLYDIESISTRKHAASRRNSVVLNDYMVKFIMENHNQLAEFLWYDGPEDIVIKEFDFVRHLPKLQYLCMFGINLYIKNSDPRRVQFITNDGYEYIDAYEQAVQ</sequence>
<reference evidence="1 2" key="1">
    <citation type="submission" date="2024-01" db="EMBL/GenBank/DDBJ databases">
        <authorList>
            <consortium name="Genoscope - CEA"/>
            <person name="William W."/>
        </authorList>
    </citation>
    <scope>NUCLEOTIDE SEQUENCE [LARGE SCALE GENOMIC DNA]</scope>
    <source>
        <strain evidence="1 2">29B2s-10</strain>
    </source>
</reference>
<keyword evidence="2" id="KW-1185">Reference proteome</keyword>
<evidence type="ECO:0000313" key="2">
    <source>
        <dbReference type="Proteomes" id="UP001497600"/>
    </source>
</evidence>
<dbReference type="EMBL" id="OZ004256">
    <property type="protein sequence ID" value="CAK7905331.1"/>
    <property type="molecule type" value="Genomic_DNA"/>
</dbReference>
<organism evidence="1 2">
    <name type="scientific">[Candida] anglica</name>
    <dbReference type="NCBI Taxonomy" id="148631"/>
    <lineage>
        <taxon>Eukaryota</taxon>
        <taxon>Fungi</taxon>
        <taxon>Dikarya</taxon>
        <taxon>Ascomycota</taxon>
        <taxon>Saccharomycotina</taxon>
        <taxon>Pichiomycetes</taxon>
        <taxon>Debaryomycetaceae</taxon>
        <taxon>Kurtzmaniella</taxon>
    </lineage>
</organism>
<evidence type="ECO:0008006" key="3">
    <source>
        <dbReference type="Google" id="ProtNLM"/>
    </source>
</evidence>
<accession>A0ABP0EG66</accession>
<proteinExistence type="predicted"/>
<dbReference type="Proteomes" id="UP001497600">
    <property type="component" value="Chromosome D"/>
</dbReference>